<evidence type="ECO:0000256" key="1">
    <source>
        <dbReference type="SAM" id="Coils"/>
    </source>
</evidence>
<feature type="coiled-coil region" evidence="1">
    <location>
        <begin position="107"/>
        <end position="172"/>
    </location>
</feature>
<dbReference type="OrthoDB" id="2439676at2759"/>
<feature type="region of interest" description="Disordered" evidence="2">
    <location>
        <begin position="1"/>
        <end position="98"/>
    </location>
</feature>
<feature type="compositionally biased region" description="Polar residues" evidence="2">
    <location>
        <begin position="85"/>
        <end position="94"/>
    </location>
</feature>
<dbReference type="InterPro" id="IPR052980">
    <property type="entry name" value="Crinkler_effector"/>
</dbReference>
<evidence type="ECO:0000256" key="2">
    <source>
        <dbReference type="SAM" id="MobiDB-lite"/>
    </source>
</evidence>
<dbReference type="EMBL" id="KE346376">
    <property type="protein sequence ID" value="KJE97935.1"/>
    <property type="molecule type" value="Genomic_DNA"/>
</dbReference>
<feature type="compositionally biased region" description="Low complexity" evidence="2">
    <location>
        <begin position="1"/>
        <end position="23"/>
    </location>
</feature>
<sequence length="492" mass="55060">MSGSMSDSSQYSQGSQSSAPQQQLRRPASPTQDRPPHEIVRPRLEESATREAVRAADQLQPDEQPAEQPANERANAPVNEPARQGDQQANQPPNEVTDERAGLRAEIAEMTKAIAADRKERQRLNELAAAARNAAARNAEQEQLALQYEADARQIQIGLNMANERLNRLEARLDSAPAPAAAQGPVLLPDDNSLVKFWRALQDDQVTERVFRLDPVTNQMVEVNRDPDQPLQPNETRFLTLPDGVFWLGNYKLGSVLMVRSCYYGLFDAIINSLANAEHKNSWIVTGNPGIGKTFFSAYFVYRLFQQHPQLTVVYEPAQPGSDIRYRLQPNLTVHTGSIPLQSFSDQLSNLDPRTWYLVDGHPAGIYNAYTLLVTSPRKDILKELQKDSNPKMFMPVWSWDELLACIRQRNATQARLQAAEERFYRWGGIARHVLDGGLTLPQSEILLNLALNACNVKTVRNSVGQIAGEQDISHRVLHIKRGTPEAPRLSA</sequence>
<gene>
    <name evidence="3" type="ORF">CAOG_009152</name>
</gene>
<dbReference type="PhylomeDB" id="A0A0D2WXJ2"/>
<dbReference type="STRING" id="595528.A0A0D2WXJ2"/>
<proteinExistence type="predicted"/>
<dbReference type="Proteomes" id="UP000008743">
    <property type="component" value="Unassembled WGS sequence"/>
</dbReference>
<feature type="compositionally biased region" description="Basic and acidic residues" evidence="2">
    <location>
        <begin position="34"/>
        <end position="54"/>
    </location>
</feature>
<dbReference type="InParanoid" id="A0A0D2WXJ2"/>
<keyword evidence="4" id="KW-1185">Reference proteome</keyword>
<reference evidence="4" key="1">
    <citation type="submission" date="2011-02" db="EMBL/GenBank/DDBJ databases">
        <title>The Genome Sequence of Capsaspora owczarzaki ATCC 30864.</title>
        <authorList>
            <person name="Russ C."/>
            <person name="Cuomo C."/>
            <person name="Burger G."/>
            <person name="Gray M.W."/>
            <person name="Holland P.W.H."/>
            <person name="King N."/>
            <person name="Lang F.B.F."/>
            <person name="Roger A.J."/>
            <person name="Ruiz-Trillo I."/>
            <person name="Young S.K."/>
            <person name="Zeng Q."/>
            <person name="Gargeya S."/>
            <person name="Alvarado L."/>
            <person name="Berlin A."/>
            <person name="Chapman S.B."/>
            <person name="Chen Z."/>
            <person name="Freedman E."/>
            <person name="Gellesch M."/>
            <person name="Goldberg J."/>
            <person name="Griggs A."/>
            <person name="Gujja S."/>
            <person name="Heilman E."/>
            <person name="Heiman D."/>
            <person name="Howarth C."/>
            <person name="Mehta T."/>
            <person name="Neiman D."/>
            <person name="Pearson M."/>
            <person name="Roberts A."/>
            <person name="Saif S."/>
            <person name="Shea T."/>
            <person name="Shenoy N."/>
            <person name="Sisk P."/>
            <person name="Stolte C."/>
            <person name="Sykes S."/>
            <person name="White J."/>
            <person name="Yandava C."/>
            <person name="Haas B."/>
            <person name="Nusbaum C."/>
            <person name="Birren B."/>
        </authorList>
    </citation>
    <scope>NUCLEOTIDE SEQUENCE</scope>
    <source>
        <strain evidence="4">ATCC 30864</strain>
    </source>
</reference>
<dbReference type="PANTHER" id="PTHR33129">
    <property type="entry name" value="PROTEIN KINASE DOMAIN-CONTAINING PROTEIN-RELATED"/>
    <property type="match status" value="1"/>
</dbReference>
<name>A0A0D2WXJ2_CAPO3</name>
<dbReference type="AlphaFoldDB" id="A0A0D2WXJ2"/>
<evidence type="ECO:0000313" key="4">
    <source>
        <dbReference type="Proteomes" id="UP000008743"/>
    </source>
</evidence>
<accession>A0A0D2WXJ2</accession>
<evidence type="ECO:0000313" key="3">
    <source>
        <dbReference type="EMBL" id="KJE97935.1"/>
    </source>
</evidence>
<keyword evidence="1" id="KW-0175">Coiled coil</keyword>
<organism evidence="3 4">
    <name type="scientific">Capsaspora owczarzaki (strain ATCC 30864)</name>
    <dbReference type="NCBI Taxonomy" id="595528"/>
    <lineage>
        <taxon>Eukaryota</taxon>
        <taxon>Filasterea</taxon>
        <taxon>Capsaspora</taxon>
    </lineage>
</organism>
<protein>
    <submittedName>
        <fullName evidence="3">Uncharacterized protein</fullName>
    </submittedName>
</protein>
<dbReference type="PANTHER" id="PTHR33129:SF1">
    <property type="entry name" value="ATP-BINDING PROTEIN"/>
    <property type="match status" value="1"/>
</dbReference>